<dbReference type="SUPFAM" id="SSF82861">
    <property type="entry name" value="Mechanosensitive channel protein MscS (YggB), transmembrane region"/>
    <property type="match status" value="1"/>
</dbReference>
<dbReference type="PANTHER" id="PTHR30460:SF1">
    <property type="entry name" value="MECHANOSENSITIVE ION CHANNEL"/>
    <property type="match status" value="1"/>
</dbReference>
<feature type="transmembrane region" description="Helical" evidence="8">
    <location>
        <begin position="65"/>
        <end position="84"/>
    </location>
</feature>
<dbReference type="Gene3D" id="3.30.70.100">
    <property type="match status" value="1"/>
</dbReference>
<feature type="domain" description="Mechanosensitive ion channel MscS" evidence="9">
    <location>
        <begin position="107"/>
        <end position="171"/>
    </location>
</feature>
<accession>A0ABT7L9G7</accession>
<dbReference type="Gene3D" id="1.10.287.1260">
    <property type="match status" value="1"/>
</dbReference>
<keyword evidence="11" id="KW-1185">Reference proteome</keyword>
<keyword evidence="5 8" id="KW-0812">Transmembrane</keyword>
<organism evidence="10 11">
    <name type="scientific">Aquibacillus rhizosphaerae</name>
    <dbReference type="NCBI Taxonomy" id="3051431"/>
    <lineage>
        <taxon>Bacteria</taxon>
        <taxon>Bacillati</taxon>
        <taxon>Bacillota</taxon>
        <taxon>Bacilli</taxon>
        <taxon>Bacillales</taxon>
        <taxon>Bacillaceae</taxon>
        <taxon>Aquibacillus</taxon>
    </lineage>
</organism>
<evidence type="ECO:0000256" key="2">
    <source>
        <dbReference type="ARBA" id="ARBA00004236"/>
    </source>
</evidence>
<evidence type="ECO:0000256" key="3">
    <source>
        <dbReference type="ARBA" id="ARBA00008017"/>
    </source>
</evidence>
<dbReference type="Pfam" id="PF00924">
    <property type="entry name" value="MS_channel_2nd"/>
    <property type="match status" value="1"/>
</dbReference>
<dbReference type="InterPro" id="IPR011014">
    <property type="entry name" value="MscS_channel_TM-2"/>
</dbReference>
<gene>
    <name evidence="10" type="ORF">QQS35_15450</name>
</gene>
<keyword evidence="6 8" id="KW-1133">Transmembrane helix</keyword>
<dbReference type="InterPro" id="IPR006685">
    <property type="entry name" value="MscS_channel_2nd"/>
</dbReference>
<sequence length="286" mass="32623">MTVNEVMEQYVNPIFTNKVSLIIIGALIAFLFVIFSKKVISTFFGRTNFIDEKKERTIESMLNSIIKYIATFGFIIYLLGILGIEVGKILAGAGVLGIILGFGAQSLIKDLLAGIFLLYEKQLHQGDWIKVNNTYEGVVEDIGLRFLKIREWSGVLVTLSNGQITAIENYNMDKMRVIENITVSFYEDPKKVFYLLEKVCVRLNDELGHYLLTDLDGKPLEPFALFGVSSLNNQFRGYQYTVTGFCVDHFYFTAAKETRRIIAETLFEEKIQMAEQHIDMRQSESK</sequence>
<dbReference type="SUPFAM" id="SSF50182">
    <property type="entry name" value="Sm-like ribonucleoproteins"/>
    <property type="match status" value="1"/>
</dbReference>
<evidence type="ECO:0000256" key="4">
    <source>
        <dbReference type="ARBA" id="ARBA00022475"/>
    </source>
</evidence>
<dbReference type="RefSeq" id="WP_285933114.1">
    <property type="nucleotide sequence ID" value="NZ_JASTZU010000048.1"/>
</dbReference>
<evidence type="ECO:0000256" key="7">
    <source>
        <dbReference type="ARBA" id="ARBA00023136"/>
    </source>
</evidence>
<keyword evidence="4" id="KW-1003">Cell membrane</keyword>
<proteinExistence type="inferred from homology"/>
<feature type="transmembrane region" description="Helical" evidence="8">
    <location>
        <begin position="90"/>
        <end position="119"/>
    </location>
</feature>
<dbReference type="PANTHER" id="PTHR30460">
    <property type="entry name" value="MODERATE CONDUCTANCE MECHANOSENSITIVE CHANNEL YBIO"/>
    <property type="match status" value="1"/>
</dbReference>
<dbReference type="InterPro" id="IPR010920">
    <property type="entry name" value="LSM_dom_sf"/>
</dbReference>
<comment type="similarity">
    <text evidence="3">Belongs to the MscS (TC 1.A.23) family.</text>
</comment>
<evidence type="ECO:0000259" key="9">
    <source>
        <dbReference type="Pfam" id="PF00924"/>
    </source>
</evidence>
<evidence type="ECO:0000256" key="1">
    <source>
        <dbReference type="ARBA" id="ARBA00004141"/>
    </source>
</evidence>
<dbReference type="Gene3D" id="2.30.30.60">
    <property type="match status" value="1"/>
</dbReference>
<evidence type="ECO:0000256" key="8">
    <source>
        <dbReference type="SAM" id="Phobius"/>
    </source>
</evidence>
<name>A0ABT7L9G7_9BACI</name>
<evidence type="ECO:0000313" key="10">
    <source>
        <dbReference type="EMBL" id="MDL4841835.1"/>
    </source>
</evidence>
<feature type="transmembrane region" description="Helical" evidence="8">
    <location>
        <begin position="20"/>
        <end position="44"/>
    </location>
</feature>
<evidence type="ECO:0000256" key="6">
    <source>
        <dbReference type="ARBA" id="ARBA00022989"/>
    </source>
</evidence>
<keyword evidence="7 8" id="KW-0472">Membrane</keyword>
<dbReference type="EMBL" id="JASTZU010000048">
    <property type="protein sequence ID" value="MDL4841835.1"/>
    <property type="molecule type" value="Genomic_DNA"/>
</dbReference>
<comment type="caution">
    <text evidence="10">The sequence shown here is derived from an EMBL/GenBank/DDBJ whole genome shotgun (WGS) entry which is preliminary data.</text>
</comment>
<dbReference type="InterPro" id="IPR023408">
    <property type="entry name" value="MscS_beta-dom_sf"/>
</dbReference>
<evidence type="ECO:0000256" key="5">
    <source>
        <dbReference type="ARBA" id="ARBA00022692"/>
    </source>
</evidence>
<reference evidence="10 11" key="1">
    <citation type="submission" date="2023-06" db="EMBL/GenBank/DDBJ databases">
        <title>Aquibacillus rhizosphaerae LR5S19.</title>
        <authorList>
            <person name="Sun J.-Q."/>
        </authorList>
    </citation>
    <scope>NUCLEOTIDE SEQUENCE [LARGE SCALE GENOMIC DNA]</scope>
    <source>
        <strain evidence="10 11">LR5S19</strain>
    </source>
</reference>
<protein>
    <submittedName>
        <fullName evidence="10">Mechanosensitive ion channel</fullName>
    </submittedName>
</protein>
<dbReference type="InterPro" id="IPR045276">
    <property type="entry name" value="YbiO_bact"/>
</dbReference>
<comment type="subcellular location">
    <subcellularLocation>
        <location evidence="2">Cell membrane</location>
    </subcellularLocation>
    <subcellularLocation>
        <location evidence="1">Membrane</location>
        <topology evidence="1">Multi-pass membrane protein</topology>
    </subcellularLocation>
</comment>
<dbReference type="Proteomes" id="UP001235343">
    <property type="component" value="Unassembled WGS sequence"/>
</dbReference>
<evidence type="ECO:0000313" key="11">
    <source>
        <dbReference type="Proteomes" id="UP001235343"/>
    </source>
</evidence>